<evidence type="ECO:0000313" key="2">
    <source>
        <dbReference type="Proteomes" id="UP000649345"/>
    </source>
</evidence>
<accession>A0A923L9D6</accession>
<evidence type="ECO:0000313" key="1">
    <source>
        <dbReference type="EMBL" id="MBC5658294.1"/>
    </source>
</evidence>
<name>A0A923L9D6_9FIRM</name>
<comment type="caution">
    <text evidence="1">The sequence shown here is derived from an EMBL/GenBank/DDBJ whole genome shotgun (WGS) entry which is preliminary data.</text>
</comment>
<gene>
    <name evidence="1" type="ORF">H8S44_00650</name>
</gene>
<dbReference type="RefSeq" id="WP_118480310.1">
    <property type="nucleotide sequence ID" value="NZ_JACOOR010000001.1"/>
</dbReference>
<proteinExistence type="predicted"/>
<reference evidence="1" key="1">
    <citation type="submission" date="2020-08" db="EMBL/GenBank/DDBJ databases">
        <title>Genome public.</title>
        <authorList>
            <person name="Liu C."/>
            <person name="Sun Q."/>
        </authorList>
    </citation>
    <scope>NUCLEOTIDE SEQUENCE</scope>
    <source>
        <strain evidence="1">NSJ-68</strain>
    </source>
</reference>
<dbReference type="Proteomes" id="UP000649345">
    <property type="component" value="Unassembled WGS sequence"/>
</dbReference>
<protein>
    <submittedName>
        <fullName evidence="1">Uncharacterized protein</fullName>
    </submittedName>
</protein>
<keyword evidence="2" id="KW-1185">Reference proteome</keyword>
<sequence length="231" mass="26008">MAIKTLYTAVGRFERRTNGCNRSCPIILLGGQEYMADMQEMVIWSMLNWRILRWDDIAQEYEKLATASGYCTERSWEDCTNRLLTRGLLVSGSGETEYDALYDLLGSLSIIPTSGPFFLRLASFVKLTLLAHVPVSAARKLFQKDKRTKYEALVMRLAGQALLSTAEIIKCIDKNISRLPNECALLDSLYGDETTTSDNIASMVKISQSSKPVTLAVANLYLRQQIIFERV</sequence>
<dbReference type="EMBL" id="JACOOR010000001">
    <property type="protein sequence ID" value="MBC5658294.1"/>
    <property type="molecule type" value="Genomic_DNA"/>
</dbReference>
<dbReference type="AlphaFoldDB" id="A0A923L9D6"/>
<organism evidence="1 2">
    <name type="scientific">Anaerosacchariphilus hominis</name>
    <dbReference type="NCBI Taxonomy" id="2763017"/>
    <lineage>
        <taxon>Bacteria</taxon>
        <taxon>Bacillati</taxon>
        <taxon>Bacillota</taxon>
        <taxon>Clostridia</taxon>
        <taxon>Lachnospirales</taxon>
        <taxon>Lachnospiraceae</taxon>
        <taxon>Anaerosacchariphilus</taxon>
    </lineage>
</organism>